<keyword evidence="3 11" id="KW-0813">Transport</keyword>
<comment type="subcellular location">
    <subcellularLocation>
        <location evidence="1">Mitochondrion inner membrane</location>
        <topology evidence="1">Multi-pass membrane protein</topology>
    </subcellularLocation>
</comment>
<keyword evidence="13" id="KW-1185">Reference proteome</keyword>
<dbReference type="Pfam" id="PF00153">
    <property type="entry name" value="Mito_carr"/>
    <property type="match status" value="1"/>
</dbReference>
<comment type="similarity">
    <text evidence="2 11">Belongs to the mitochondrial carrier (TC 2.A.29) family.</text>
</comment>
<evidence type="ECO:0000256" key="9">
    <source>
        <dbReference type="ARBA" id="ARBA00023136"/>
    </source>
</evidence>
<keyword evidence="9 10" id="KW-0472">Membrane</keyword>
<dbReference type="GO" id="GO:1990542">
    <property type="term" value="P:mitochondrial transmembrane transport"/>
    <property type="evidence" value="ECO:0007669"/>
    <property type="project" value="InterPro"/>
</dbReference>
<dbReference type="OrthoDB" id="5859265at2759"/>
<dbReference type="PANTHER" id="PTHR45760:SF2">
    <property type="entry name" value="FI19922P1-RELATED"/>
    <property type="match status" value="1"/>
</dbReference>
<dbReference type="PANTHER" id="PTHR45760">
    <property type="entry name" value="FI19922P1-RELATED"/>
    <property type="match status" value="1"/>
</dbReference>
<organism evidence="12 13">
    <name type="scientific">Strongylus vulgaris</name>
    <name type="common">Blood worm</name>
    <dbReference type="NCBI Taxonomy" id="40348"/>
    <lineage>
        <taxon>Eukaryota</taxon>
        <taxon>Metazoa</taxon>
        <taxon>Ecdysozoa</taxon>
        <taxon>Nematoda</taxon>
        <taxon>Chromadorea</taxon>
        <taxon>Rhabditida</taxon>
        <taxon>Rhabditina</taxon>
        <taxon>Rhabditomorpha</taxon>
        <taxon>Strongyloidea</taxon>
        <taxon>Strongylidae</taxon>
        <taxon>Strongylus</taxon>
    </lineage>
</organism>
<proteinExistence type="inferred from homology"/>
<dbReference type="GO" id="GO:0005743">
    <property type="term" value="C:mitochondrial inner membrane"/>
    <property type="evidence" value="ECO:0007669"/>
    <property type="project" value="UniProtKB-SubCell"/>
</dbReference>
<evidence type="ECO:0000256" key="7">
    <source>
        <dbReference type="ARBA" id="ARBA00022989"/>
    </source>
</evidence>
<keyword evidence="4 10" id="KW-0812">Transmembrane</keyword>
<evidence type="ECO:0000313" key="13">
    <source>
        <dbReference type="Proteomes" id="UP000270094"/>
    </source>
</evidence>
<keyword evidence="8" id="KW-0496">Mitochondrion</keyword>
<dbReference type="InterPro" id="IPR045315">
    <property type="entry name" value="Mtm1-like"/>
</dbReference>
<evidence type="ECO:0000256" key="10">
    <source>
        <dbReference type="PROSITE-ProRule" id="PRU00282"/>
    </source>
</evidence>
<reference evidence="12 13" key="1">
    <citation type="submission" date="2018-11" db="EMBL/GenBank/DDBJ databases">
        <authorList>
            <consortium name="Pathogen Informatics"/>
        </authorList>
    </citation>
    <scope>NUCLEOTIDE SEQUENCE [LARGE SCALE GENOMIC DNA]</scope>
</reference>
<gene>
    <name evidence="12" type="ORF">SVUK_LOCUS14968</name>
</gene>
<keyword evidence="6" id="KW-0999">Mitochondrion inner membrane</keyword>
<keyword evidence="5" id="KW-0677">Repeat</keyword>
<evidence type="ECO:0000256" key="11">
    <source>
        <dbReference type="RuleBase" id="RU000488"/>
    </source>
</evidence>
<evidence type="ECO:0000313" key="12">
    <source>
        <dbReference type="EMBL" id="VDM79970.1"/>
    </source>
</evidence>
<sequence length="46" mass="5067">MTNGGGVRALFAGVVPRVVKIAPSCAVMIGSYEYFKGYFARRNKRQ</sequence>
<dbReference type="Proteomes" id="UP000270094">
    <property type="component" value="Unassembled WGS sequence"/>
</dbReference>
<evidence type="ECO:0000256" key="1">
    <source>
        <dbReference type="ARBA" id="ARBA00004448"/>
    </source>
</evidence>
<name>A0A3P7J3E0_STRVU</name>
<dbReference type="Gene3D" id="1.50.40.10">
    <property type="entry name" value="Mitochondrial carrier domain"/>
    <property type="match status" value="1"/>
</dbReference>
<evidence type="ECO:0000256" key="6">
    <source>
        <dbReference type="ARBA" id="ARBA00022792"/>
    </source>
</evidence>
<evidence type="ECO:0000256" key="8">
    <source>
        <dbReference type="ARBA" id="ARBA00023128"/>
    </source>
</evidence>
<dbReference type="InterPro" id="IPR018108">
    <property type="entry name" value="MCP_transmembrane"/>
</dbReference>
<evidence type="ECO:0000256" key="5">
    <source>
        <dbReference type="ARBA" id="ARBA00022737"/>
    </source>
</evidence>
<evidence type="ECO:0000256" key="3">
    <source>
        <dbReference type="ARBA" id="ARBA00022448"/>
    </source>
</evidence>
<accession>A0A3P7J3E0</accession>
<protein>
    <submittedName>
        <fullName evidence="12">Uncharacterized protein</fullName>
    </submittedName>
</protein>
<evidence type="ECO:0000256" key="2">
    <source>
        <dbReference type="ARBA" id="ARBA00006375"/>
    </source>
</evidence>
<keyword evidence="7" id="KW-1133">Transmembrane helix</keyword>
<evidence type="ECO:0000256" key="4">
    <source>
        <dbReference type="ARBA" id="ARBA00022692"/>
    </source>
</evidence>
<dbReference type="PROSITE" id="PS50920">
    <property type="entry name" value="SOLCAR"/>
    <property type="match status" value="1"/>
</dbReference>
<dbReference type="AlphaFoldDB" id="A0A3P7J3E0"/>
<feature type="repeat" description="Solcar" evidence="10">
    <location>
        <begin position="1"/>
        <end position="38"/>
    </location>
</feature>
<dbReference type="InterPro" id="IPR023395">
    <property type="entry name" value="MCP_dom_sf"/>
</dbReference>
<dbReference type="SUPFAM" id="SSF103506">
    <property type="entry name" value="Mitochondrial carrier"/>
    <property type="match status" value="1"/>
</dbReference>
<dbReference type="EMBL" id="UYYB01106955">
    <property type="protein sequence ID" value="VDM79970.1"/>
    <property type="molecule type" value="Genomic_DNA"/>
</dbReference>